<dbReference type="InterPro" id="IPR003599">
    <property type="entry name" value="Ig_sub"/>
</dbReference>
<dbReference type="InterPro" id="IPR053896">
    <property type="entry name" value="BTN3A2-like_Ig-C"/>
</dbReference>
<dbReference type="Pfam" id="PF22705">
    <property type="entry name" value="C2-set_3"/>
    <property type="match status" value="1"/>
</dbReference>
<dbReference type="AlphaFoldDB" id="A0A6P7K7U2"/>
<dbReference type="InterPro" id="IPR001870">
    <property type="entry name" value="B30.2/SPRY"/>
</dbReference>
<keyword evidence="3 9" id="KW-0812">Transmembrane</keyword>
<dbReference type="SMART" id="SM00449">
    <property type="entry name" value="SPRY"/>
    <property type="match status" value="1"/>
</dbReference>
<feature type="domain" description="Ig-like" evidence="12">
    <location>
        <begin position="25"/>
        <end position="150"/>
    </location>
</feature>
<feature type="region of interest" description="Disordered" evidence="8">
    <location>
        <begin position="493"/>
        <end position="517"/>
    </location>
</feature>
<feature type="domain" description="B30.2/SPRY" evidence="11">
    <location>
        <begin position="294"/>
        <end position="493"/>
    </location>
</feature>
<organism evidence="13 14">
    <name type="scientific">Parambassis ranga</name>
    <name type="common">Indian glassy fish</name>
    <dbReference type="NCBI Taxonomy" id="210632"/>
    <lineage>
        <taxon>Eukaryota</taxon>
        <taxon>Metazoa</taxon>
        <taxon>Chordata</taxon>
        <taxon>Craniata</taxon>
        <taxon>Vertebrata</taxon>
        <taxon>Euteleostomi</taxon>
        <taxon>Actinopterygii</taxon>
        <taxon>Neopterygii</taxon>
        <taxon>Teleostei</taxon>
        <taxon>Neoteleostei</taxon>
        <taxon>Acanthomorphata</taxon>
        <taxon>Ovalentaria</taxon>
        <taxon>Ambassidae</taxon>
        <taxon>Parambassis</taxon>
    </lineage>
</organism>
<dbReference type="PROSITE" id="PS50835">
    <property type="entry name" value="IG_LIKE"/>
    <property type="match status" value="2"/>
</dbReference>
<sequence>MDRWSVWSVQLCLLVGCASLCDTAPVLDSLVVTGGNPDLVPRGHTATLPCWLSPSQNAEDLEVRWYRHDRFENPVMLYRARKFEEASQESSYVGRVSFGLKDAASGGLKTGDVSLKLVNVTLEDAGGYTCYVSSQQAYDSAAIHLVVTVSGDPPLLTAVWKEDNKVNISCESGGWYPKPVLRWSHQNQDLSAESPVYSSTSSGVFSVHSWLLVDGFSEVSCSVGLTDREVREARLRLRNTPQHAETVSSGSSVGGWVAFAVLLIVVLVLAAVYFKKKEYFDKRVLKSKPGSDQIDSDEHEQLLTNAVDSTALSTANEHYVNVKLMDTNNPLLTIKNNIVRDVCGKDFPDEQRGTCVRGTSGFSSGKHYWEVSLGTQGVAPKEHWWVGVTSMTDIPHELDVAPITSNGFWFLSSTPSTLQFSTDPKVLLSVSRRPRTVGVYLDYDNGELFFYNVNDGSLIGSLAATFKGEVFPLFNPCNGDKAPMKILQRDLSQPDVQADSLNSSTQGATLTTTGQES</sequence>
<evidence type="ECO:0000256" key="2">
    <source>
        <dbReference type="ARBA" id="ARBA00007591"/>
    </source>
</evidence>
<dbReference type="InterPro" id="IPR043136">
    <property type="entry name" value="B30.2/SPRY_sf"/>
</dbReference>
<evidence type="ECO:0000256" key="3">
    <source>
        <dbReference type="ARBA" id="ARBA00022692"/>
    </source>
</evidence>
<dbReference type="SMART" id="SM00406">
    <property type="entry name" value="IGv"/>
    <property type="match status" value="1"/>
</dbReference>
<comment type="similarity">
    <text evidence="2">Belongs to the immunoglobulin superfamily. BTN/MOG family.</text>
</comment>
<dbReference type="GO" id="GO:0001817">
    <property type="term" value="P:regulation of cytokine production"/>
    <property type="evidence" value="ECO:0007669"/>
    <property type="project" value="TreeGrafter"/>
</dbReference>
<protein>
    <submittedName>
        <fullName evidence="14">Butyrophilin subfamily 2 member A2-like</fullName>
    </submittedName>
</protein>
<dbReference type="PANTHER" id="PTHR24100:SF149">
    <property type="entry name" value="BG-LIKE ANTIGEN 1-RELATED"/>
    <property type="match status" value="1"/>
</dbReference>
<evidence type="ECO:0000256" key="10">
    <source>
        <dbReference type="SAM" id="SignalP"/>
    </source>
</evidence>
<dbReference type="Gene3D" id="2.60.40.10">
    <property type="entry name" value="Immunoglobulins"/>
    <property type="match status" value="2"/>
</dbReference>
<dbReference type="Pfam" id="PF00622">
    <property type="entry name" value="SPRY"/>
    <property type="match status" value="1"/>
</dbReference>
<dbReference type="GO" id="GO:0050852">
    <property type="term" value="P:T cell receptor signaling pathway"/>
    <property type="evidence" value="ECO:0007669"/>
    <property type="project" value="TreeGrafter"/>
</dbReference>
<evidence type="ECO:0000259" key="12">
    <source>
        <dbReference type="PROSITE" id="PS50835"/>
    </source>
</evidence>
<keyword evidence="6 9" id="KW-0472">Membrane</keyword>
<evidence type="ECO:0000313" key="13">
    <source>
        <dbReference type="Proteomes" id="UP000515145"/>
    </source>
</evidence>
<dbReference type="InterPro" id="IPR013106">
    <property type="entry name" value="Ig_V-set"/>
</dbReference>
<dbReference type="GO" id="GO:0005102">
    <property type="term" value="F:signaling receptor binding"/>
    <property type="evidence" value="ECO:0007669"/>
    <property type="project" value="TreeGrafter"/>
</dbReference>
<dbReference type="Pfam" id="PF07686">
    <property type="entry name" value="V-set"/>
    <property type="match status" value="1"/>
</dbReference>
<dbReference type="OrthoDB" id="9986391at2759"/>
<dbReference type="SUPFAM" id="SSF48726">
    <property type="entry name" value="Immunoglobulin"/>
    <property type="match status" value="2"/>
</dbReference>
<comment type="subcellular location">
    <subcellularLocation>
        <location evidence="1">Membrane</location>
        <topology evidence="1">Single-pass type I membrane protein</topology>
    </subcellularLocation>
</comment>
<evidence type="ECO:0000256" key="6">
    <source>
        <dbReference type="ARBA" id="ARBA00023136"/>
    </source>
</evidence>
<dbReference type="InterPro" id="IPR013783">
    <property type="entry name" value="Ig-like_fold"/>
</dbReference>
<keyword evidence="13" id="KW-1185">Reference proteome</keyword>
<dbReference type="Proteomes" id="UP000515145">
    <property type="component" value="Chromosome 18"/>
</dbReference>
<proteinExistence type="inferred from homology"/>
<evidence type="ECO:0000256" key="8">
    <source>
        <dbReference type="SAM" id="MobiDB-lite"/>
    </source>
</evidence>
<dbReference type="InParanoid" id="A0A6P7K7U2"/>
<evidence type="ECO:0000259" key="11">
    <source>
        <dbReference type="PROSITE" id="PS50188"/>
    </source>
</evidence>
<evidence type="ECO:0000313" key="14">
    <source>
        <dbReference type="RefSeq" id="XP_028285518.1"/>
    </source>
</evidence>
<keyword evidence="4 10" id="KW-0732">Signal</keyword>
<feature type="transmembrane region" description="Helical" evidence="9">
    <location>
        <begin position="253"/>
        <end position="274"/>
    </location>
</feature>
<evidence type="ECO:0000256" key="9">
    <source>
        <dbReference type="SAM" id="Phobius"/>
    </source>
</evidence>
<dbReference type="InterPro" id="IPR003877">
    <property type="entry name" value="SPRY_dom"/>
</dbReference>
<reference evidence="14" key="1">
    <citation type="submission" date="2025-08" db="UniProtKB">
        <authorList>
            <consortium name="RefSeq"/>
        </authorList>
    </citation>
    <scope>IDENTIFICATION</scope>
</reference>
<accession>A0A6P7K7U2</accession>
<evidence type="ECO:0000256" key="4">
    <source>
        <dbReference type="ARBA" id="ARBA00022729"/>
    </source>
</evidence>
<dbReference type="SUPFAM" id="SSF49899">
    <property type="entry name" value="Concanavalin A-like lectins/glucanases"/>
    <property type="match status" value="1"/>
</dbReference>
<feature type="domain" description="Ig-like" evidence="12">
    <location>
        <begin position="153"/>
        <end position="231"/>
    </location>
</feature>
<dbReference type="InterPro" id="IPR013320">
    <property type="entry name" value="ConA-like_dom_sf"/>
</dbReference>
<dbReference type="InterPro" id="IPR003879">
    <property type="entry name" value="Butyrophylin_SPRY"/>
</dbReference>
<dbReference type="Gene3D" id="2.60.120.920">
    <property type="match status" value="1"/>
</dbReference>
<evidence type="ECO:0000256" key="1">
    <source>
        <dbReference type="ARBA" id="ARBA00004479"/>
    </source>
</evidence>
<dbReference type="InterPro" id="IPR036179">
    <property type="entry name" value="Ig-like_dom_sf"/>
</dbReference>
<dbReference type="InterPro" id="IPR050504">
    <property type="entry name" value="IgSF_BTN/MOG"/>
</dbReference>
<keyword evidence="7" id="KW-0393">Immunoglobulin domain</keyword>
<dbReference type="InterPro" id="IPR007110">
    <property type="entry name" value="Ig-like_dom"/>
</dbReference>
<name>A0A6P7K7U2_9TELE</name>
<dbReference type="GeneID" id="114451147"/>
<evidence type="ECO:0000256" key="5">
    <source>
        <dbReference type="ARBA" id="ARBA00022989"/>
    </source>
</evidence>
<dbReference type="PROSITE" id="PS50188">
    <property type="entry name" value="B302_SPRY"/>
    <property type="match status" value="1"/>
</dbReference>
<dbReference type="PRINTS" id="PR01407">
    <property type="entry name" value="BUTYPHLNCDUF"/>
</dbReference>
<feature type="signal peptide" evidence="10">
    <location>
        <begin position="1"/>
        <end position="23"/>
    </location>
</feature>
<keyword evidence="5 9" id="KW-1133">Transmembrane helix</keyword>
<dbReference type="SMART" id="SM00409">
    <property type="entry name" value="IG"/>
    <property type="match status" value="1"/>
</dbReference>
<dbReference type="GO" id="GO:0009897">
    <property type="term" value="C:external side of plasma membrane"/>
    <property type="evidence" value="ECO:0007669"/>
    <property type="project" value="TreeGrafter"/>
</dbReference>
<dbReference type="FunFam" id="2.60.40.10:FF:000208">
    <property type="entry name" value="Butyrophilin subfamily 1 member A1"/>
    <property type="match status" value="1"/>
</dbReference>
<evidence type="ECO:0000256" key="7">
    <source>
        <dbReference type="ARBA" id="ARBA00023319"/>
    </source>
</evidence>
<dbReference type="PANTHER" id="PTHR24100">
    <property type="entry name" value="BUTYROPHILIN"/>
    <property type="match status" value="1"/>
</dbReference>
<feature type="chain" id="PRO_5027975869" evidence="10">
    <location>
        <begin position="24"/>
        <end position="517"/>
    </location>
</feature>
<dbReference type="RefSeq" id="XP_028285518.1">
    <property type="nucleotide sequence ID" value="XM_028429717.1"/>
</dbReference>
<dbReference type="PROSITE" id="PS51257">
    <property type="entry name" value="PROKAR_LIPOPROTEIN"/>
    <property type="match status" value="1"/>
</dbReference>
<gene>
    <name evidence="14" type="primary">LOC114451147</name>
</gene>